<sequence length="310" mass="34727">MLAVTSATGKLGSAVLDNLLENDFVDKKDLVVCTSSDPSTDKLKPLLERGLTVRYANFDDPSSLTRAFAGCSKLFLVSTPSISMDYNDAPLWSGRELHHRRAIDAAREAGVKHIYYTSLAFANPSKASVMRAHIRTEAYLAKECGDITWTVLREGLYNESWPLYFGYYFGLKDEQRKEIVVAGDGPVSWTSISDMAFATAKIISSSSREWAGKTLYLSQRQTCTLSDIAAIVSKVKGEEVQLKVVSRKDYETYYVQEMGKEKPSVEWWSSTYDALKDRECDITDGTLEDILKEGYNKPKPLAETVEEMLK</sequence>
<dbReference type="Gene3D" id="3.40.50.720">
    <property type="entry name" value="NAD(P)-binding Rossmann-like Domain"/>
    <property type="match status" value="1"/>
</dbReference>
<dbReference type="AlphaFoldDB" id="A0A6A6T5H5"/>
<keyword evidence="3" id="KW-1185">Reference proteome</keyword>
<evidence type="ECO:0000259" key="1">
    <source>
        <dbReference type="Pfam" id="PF05368"/>
    </source>
</evidence>
<dbReference type="SUPFAM" id="SSF51735">
    <property type="entry name" value="NAD(P)-binding Rossmann-fold domains"/>
    <property type="match status" value="1"/>
</dbReference>
<gene>
    <name evidence="2" type="ORF">K491DRAFT_433360</name>
</gene>
<dbReference type="Pfam" id="PF05368">
    <property type="entry name" value="NmrA"/>
    <property type="match status" value="1"/>
</dbReference>
<dbReference type="OrthoDB" id="419598at2759"/>
<organism evidence="2 3">
    <name type="scientific">Lophiostoma macrostomum CBS 122681</name>
    <dbReference type="NCBI Taxonomy" id="1314788"/>
    <lineage>
        <taxon>Eukaryota</taxon>
        <taxon>Fungi</taxon>
        <taxon>Dikarya</taxon>
        <taxon>Ascomycota</taxon>
        <taxon>Pezizomycotina</taxon>
        <taxon>Dothideomycetes</taxon>
        <taxon>Pleosporomycetidae</taxon>
        <taxon>Pleosporales</taxon>
        <taxon>Lophiostomataceae</taxon>
        <taxon>Lophiostoma</taxon>
    </lineage>
</organism>
<dbReference type="InterPro" id="IPR052718">
    <property type="entry name" value="NmrA-type_oxidoreductase"/>
</dbReference>
<reference evidence="2" key="1">
    <citation type="journal article" date="2020" name="Stud. Mycol.">
        <title>101 Dothideomycetes genomes: a test case for predicting lifestyles and emergence of pathogens.</title>
        <authorList>
            <person name="Haridas S."/>
            <person name="Albert R."/>
            <person name="Binder M."/>
            <person name="Bloem J."/>
            <person name="Labutti K."/>
            <person name="Salamov A."/>
            <person name="Andreopoulos B."/>
            <person name="Baker S."/>
            <person name="Barry K."/>
            <person name="Bills G."/>
            <person name="Bluhm B."/>
            <person name="Cannon C."/>
            <person name="Castanera R."/>
            <person name="Culley D."/>
            <person name="Daum C."/>
            <person name="Ezra D."/>
            <person name="Gonzalez J."/>
            <person name="Henrissat B."/>
            <person name="Kuo A."/>
            <person name="Liang C."/>
            <person name="Lipzen A."/>
            <person name="Lutzoni F."/>
            <person name="Magnuson J."/>
            <person name="Mondo S."/>
            <person name="Nolan M."/>
            <person name="Ohm R."/>
            <person name="Pangilinan J."/>
            <person name="Park H.-J."/>
            <person name="Ramirez L."/>
            <person name="Alfaro M."/>
            <person name="Sun H."/>
            <person name="Tritt A."/>
            <person name="Yoshinaga Y."/>
            <person name="Zwiers L.-H."/>
            <person name="Turgeon B."/>
            <person name="Goodwin S."/>
            <person name="Spatafora J."/>
            <person name="Crous P."/>
            <person name="Grigoriev I."/>
        </authorList>
    </citation>
    <scope>NUCLEOTIDE SEQUENCE</scope>
    <source>
        <strain evidence="2">CBS 122681</strain>
    </source>
</reference>
<evidence type="ECO:0000313" key="2">
    <source>
        <dbReference type="EMBL" id="KAF2655309.1"/>
    </source>
</evidence>
<dbReference type="InterPro" id="IPR008030">
    <property type="entry name" value="NmrA-like"/>
</dbReference>
<feature type="domain" description="NmrA-like" evidence="1">
    <location>
        <begin position="2"/>
        <end position="252"/>
    </location>
</feature>
<dbReference type="Proteomes" id="UP000799324">
    <property type="component" value="Unassembled WGS sequence"/>
</dbReference>
<dbReference type="PANTHER" id="PTHR47129:SF1">
    <property type="entry name" value="NMRA-LIKE DOMAIN-CONTAINING PROTEIN"/>
    <property type="match status" value="1"/>
</dbReference>
<proteinExistence type="predicted"/>
<evidence type="ECO:0000313" key="3">
    <source>
        <dbReference type="Proteomes" id="UP000799324"/>
    </source>
</evidence>
<name>A0A6A6T5H5_9PLEO</name>
<protein>
    <submittedName>
        <fullName evidence="2">NAD(P)-binding protein</fullName>
    </submittedName>
</protein>
<dbReference type="InterPro" id="IPR036291">
    <property type="entry name" value="NAD(P)-bd_dom_sf"/>
</dbReference>
<dbReference type="Gene3D" id="3.90.25.10">
    <property type="entry name" value="UDP-galactose 4-epimerase, domain 1"/>
    <property type="match status" value="1"/>
</dbReference>
<dbReference type="EMBL" id="MU004351">
    <property type="protein sequence ID" value="KAF2655309.1"/>
    <property type="molecule type" value="Genomic_DNA"/>
</dbReference>
<accession>A0A6A6T5H5</accession>
<dbReference type="PANTHER" id="PTHR47129">
    <property type="entry name" value="QUINONE OXIDOREDUCTASE 2"/>
    <property type="match status" value="1"/>
</dbReference>